<keyword evidence="9" id="KW-1185">Reference proteome</keyword>
<comment type="caution">
    <text evidence="8">The sequence shown here is derived from an EMBL/GenBank/DDBJ whole genome shotgun (WGS) entry which is preliminary data.</text>
</comment>
<feature type="transmembrane region" description="Helical" evidence="6">
    <location>
        <begin position="375"/>
        <end position="395"/>
    </location>
</feature>
<accession>A0A1V6S564</accession>
<dbReference type="STRING" id="29845.A0A1V6S564"/>
<feature type="transmembrane region" description="Helical" evidence="6">
    <location>
        <begin position="200"/>
        <end position="218"/>
    </location>
</feature>
<dbReference type="Gene3D" id="1.20.1250.20">
    <property type="entry name" value="MFS general substrate transporter like domains"/>
    <property type="match status" value="1"/>
</dbReference>
<keyword evidence="3 6" id="KW-1133">Transmembrane helix</keyword>
<evidence type="ECO:0000256" key="6">
    <source>
        <dbReference type="SAM" id="Phobius"/>
    </source>
</evidence>
<evidence type="ECO:0000259" key="7">
    <source>
        <dbReference type="PROSITE" id="PS50850"/>
    </source>
</evidence>
<dbReference type="InterPro" id="IPR020846">
    <property type="entry name" value="MFS_dom"/>
</dbReference>
<dbReference type="Pfam" id="PF07690">
    <property type="entry name" value="MFS_1"/>
    <property type="match status" value="1"/>
</dbReference>
<feature type="region of interest" description="Disordered" evidence="5">
    <location>
        <begin position="1"/>
        <end position="64"/>
    </location>
</feature>
<evidence type="ECO:0000313" key="9">
    <source>
        <dbReference type="Proteomes" id="UP000191518"/>
    </source>
</evidence>
<feature type="transmembrane region" description="Helical" evidence="6">
    <location>
        <begin position="431"/>
        <end position="447"/>
    </location>
</feature>
<feature type="transmembrane region" description="Helical" evidence="6">
    <location>
        <begin position="497"/>
        <end position="515"/>
    </location>
</feature>
<feature type="compositionally biased region" description="Basic and acidic residues" evidence="5">
    <location>
        <begin position="26"/>
        <end position="35"/>
    </location>
</feature>
<dbReference type="PANTHER" id="PTHR23502:SF5">
    <property type="entry name" value="QUINIDINE RESISTANCE PROTEIN 3"/>
    <property type="match status" value="1"/>
</dbReference>
<feature type="compositionally biased region" description="Polar residues" evidence="5">
    <location>
        <begin position="36"/>
        <end position="45"/>
    </location>
</feature>
<evidence type="ECO:0000256" key="1">
    <source>
        <dbReference type="ARBA" id="ARBA00004141"/>
    </source>
</evidence>
<sequence>MREKSETDGIVASSASGEHPTIIAETKSESDHDNHSLSGASSNTANEENDLENPPPLERQLTELGPPINVPRLQRRGLFGQLALVAEVENPKTYTRRMKWFITFVVALAGATAPMGSAIFLPSLLQVTKDLNTTTTITNLSIALYMLAMSIFPLWWASFSERLGRRTVYLASFALFVVFNCLCAVSNSIGMLIVMRMLSGGAAASVQAVGAGTIADLWESRERGRAMGIFYLGPLCGPLFAPIVGGLLAQRWGWRSTMWFLSAFGAITLIFILFALPETLAMQKPVLSELEDEEDTAISRPLSRVSSQQVVRSTARVLKTLKMVLIDPLKIILYLRFLPVALTVYYASIAFGSLYVLNISVEHTFSKEPYNFSTIIVGLLYIPNSLGYMVTSIFGGKWMDSIMQREAKKANRYDEKGKLVLRPEDRMRENAWLGAFMYPAALIWYGWAAEKGVFWLVPMIANFFFGMGSMLIFSMVTTMLTEFMPKRSSEGVALNNFMRNIFSCIGSVVTAPIIGGIGNGWLFTILGLVSLASSSVIFLMRVKGPKWRKTMDAHMRA</sequence>
<feature type="domain" description="Major facilitator superfamily (MFS) profile" evidence="7">
    <location>
        <begin position="102"/>
        <end position="545"/>
    </location>
</feature>
<dbReference type="EMBL" id="MDYP01000008">
    <property type="protein sequence ID" value="OQE08880.1"/>
    <property type="molecule type" value="Genomic_DNA"/>
</dbReference>
<evidence type="ECO:0000313" key="8">
    <source>
        <dbReference type="EMBL" id="OQE08880.1"/>
    </source>
</evidence>
<evidence type="ECO:0000256" key="3">
    <source>
        <dbReference type="ARBA" id="ARBA00022989"/>
    </source>
</evidence>
<reference evidence="9" key="1">
    <citation type="journal article" date="2017" name="Nat. Microbiol.">
        <title>Global analysis of biosynthetic gene clusters reveals vast potential of secondary metabolite production in Penicillium species.</title>
        <authorList>
            <person name="Nielsen J.C."/>
            <person name="Grijseels S."/>
            <person name="Prigent S."/>
            <person name="Ji B."/>
            <person name="Dainat J."/>
            <person name="Nielsen K.F."/>
            <person name="Frisvad J.C."/>
            <person name="Workman M."/>
            <person name="Nielsen J."/>
        </authorList>
    </citation>
    <scope>NUCLEOTIDE SEQUENCE [LARGE SCALE GENOMIC DNA]</scope>
    <source>
        <strain evidence="9">IBT 29486</strain>
    </source>
</reference>
<evidence type="ECO:0000256" key="5">
    <source>
        <dbReference type="SAM" id="MobiDB-lite"/>
    </source>
</evidence>
<feature type="transmembrane region" description="Helical" evidence="6">
    <location>
        <begin position="331"/>
        <end position="355"/>
    </location>
</feature>
<feature type="transmembrane region" description="Helical" evidence="6">
    <location>
        <begin position="100"/>
        <end position="125"/>
    </location>
</feature>
<dbReference type="InterPro" id="IPR036259">
    <property type="entry name" value="MFS_trans_sf"/>
</dbReference>
<dbReference type="PROSITE" id="PS50850">
    <property type="entry name" value="MFS"/>
    <property type="match status" value="1"/>
</dbReference>
<feature type="transmembrane region" description="Helical" evidence="6">
    <location>
        <begin position="453"/>
        <end position="476"/>
    </location>
</feature>
<organism evidence="8 9">
    <name type="scientific">Penicillium vulpinum</name>
    <dbReference type="NCBI Taxonomy" id="29845"/>
    <lineage>
        <taxon>Eukaryota</taxon>
        <taxon>Fungi</taxon>
        <taxon>Dikarya</taxon>
        <taxon>Ascomycota</taxon>
        <taxon>Pezizomycotina</taxon>
        <taxon>Eurotiomycetes</taxon>
        <taxon>Eurotiomycetidae</taxon>
        <taxon>Eurotiales</taxon>
        <taxon>Aspergillaceae</taxon>
        <taxon>Penicillium</taxon>
    </lineage>
</organism>
<dbReference type="GO" id="GO:0005886">
    <property type="term" value="C:plasma membrane"/>
    <property type="evidence" value="ECO:0007669"/>
    <property type="project" value="TreeGrafter"/>
</dbReference>
<feature type="transmembrane region" description="Helical" evidence="6">
    <location>
        <begin position="230"/>
        <end position="252"/>
    </location>
</feature>
<feature type="transmembrane region" description="Helical" evidence="6">
    <location>
        <begin position="521"/>
        <end position="540"/>
    </location>
</feature>
<dbReference type="OrthoDB" id="3936150at2759"/>
<protein>
    <recommendedName>
        <fullName evidence="7">Major facilitator superfamily (MFS) profile domain-containing protein</fullName>
    </recommendedName>
</protein>
<name>A0A1V6S564_9EURO</name>
<dbReference type="SUPFAM" id="SSF103473">
    <property type="entry name" value="MFS general substrate transporter"/>
    <property type="match status" value="1"/>
</dbReference>
<feature type="transmembrane region" description="Helical" evidence="6">
    <location>
        <begin position="168"/>
        <end position="194"/>
    </location>
</feature>
<evidence type="ECO:0000256" key="2">
    <source>
        <dbReference type="ARBA" id="ARBA00022692"/>
    </source>
</evidence>
<dbReference type="AlphaFoldDB" id="A0A1V6S564"/>
<feature type="transmembrane region" description="Helical" evidence="6">
    <location>
        <begin position="137"/>
        <end position="156"/>
    </location>
</feature>
<dbReference type="GO" id="GO:0010509">
    <property type="term" value="P:intracellular polyamine homeostasis"/>
    <property type="evidence" value="ECO:0007669"/>
    <property type="project" value="TreeGrafter"/>
</dbReference>
<keyword evidence="2 6" id="KW-0812">Transmembrane</keyword>
<proteinExistence type="predicted"/>
<gene>
    <name evidence="8" type="ORF">PENVUL_c008G08757</name>
</gene>
<evidence type="ECO:0000256" key="4">
    <source>
        <dbReference type="ARBA" id="ARBA00023136"/>
    </source>
</evidence>
<dbReference type="InterPro" id="IPR011701">
    <property type="entry name" value="MFS"/>
</dbReference>
<dbReference type="CDD" id="cd17323">
    <property type="entry name" value="MFS_Tpo1_MDR_like"/>
    <property type="match status" value="1"/>
</dbReference>
<keyword evidence="4 6" id="KW-0472">Membrane</keyword>
<comment type="subcellular location">
    <subcellularLocation>
        <location evidence="1">Membrane</location>
        <topology evidence="1">Multi-pass membrane protein</topology>
    </subcellularLocation>
</comment>
<feature type="transmembrane region" description="Helical" evidence="6">
    <location>
        <begin position="258"/>
        <end position="276"/>
    </location>
</feature>
<dbReference type="PANTHER" id="PTHR23502">
    <property type="entry name" value="MAJOR FACILITATOR SUPERFAMILY"/>
    <property type="match status" value="1"/>
</dbReference>
<dbReference type="Proteomes" id="UP000191518">
    <property type="component" value="Unassembled WGS sequence"/>
</dbReference>
<dbReference type="GO" id="GO:0015203">
    <property type="term" value="F:polyamine transmembrane transporter activity"/>
    <property type="evidence" value="ECO:0007669"/>
    <property type="project" value="TreeGrafter"/>
</dbReference>